<comment type="caution">
    <text evidence="2">The sequence shown here is derived from an EMBL/GenBank/DDBJ whole genome shotgun (WGS) entry which is preliminary data.</text>
</comment>
<keyword evidence="1" id="KW-0732">Signal</keyword>
<dbReference type="AlphaFoldDB" id="A0A9W5LLQ0"/>
<feature type="signal peptide" evidence="1">
    <location>
        <begin position="1"/>
        <end position="31"/>
    </location>
</feature>
<dbReference type="EMBL" id="AMXN01000001">
    <property type="protein sequence ID" value="ELS63044.1"/>
    <property type="molecule type" value="Genomic_DNA"/>
</dbReference>
<protein>
    <submittedName>
        <fullName evidence="2">Uncharacterized protein</fullName>
    </submittedName>
</protein>
<gene>
    <name evidence="2" type="ORF">BSI_04350</name>
</gene>
<dbReference type="RefSeq" id="WP_003235899.1">
    <property type="nucleotide sequence ID" value="NZ_AMXN01000001.1"/>
</dbReference>
<feature type="chain" id="PRO_5040945801" evidence="1">
    <location>
        <begin position="32"/>
        <end position="159"/>
    </location>
</feature>
<reference evidence="2 3" key="1">
    <citation type="journal article" date="2014" name="Syst. Appl. Microbiol.">
        <title>Genomic insights into the taxonomic status of the three subspecies of Bacillus subtilis.</title>
        <authorList>
            <person name="Yi H."/>
            <person name="Chun J."/>
            <person name="Cha C.J."/>
        </authorList>
    </citation>
    <scope>NUCLEOTIDE SEQUENCE [LARGE SCALE GENOMIC DNA]</scope>
    <source>
        <strain evidence="2 3">KCTC 13429</strain>
    </source>
</reference>
<evidence type="ECO:0000256" key="1">
    <source>
        <dbReference type="SAM" id="SignalP"/>
    </source>
</evidence>
<evidence type="ECO:0000313" key="2">
    <source>
        <dbReference type="EMBL" id="ELS63044.1"/>
    </source>
</evidence>
<name>A0A9W5LLQ0_9BACI</name>
<keyword evidence="3" id="KW-1185">Reference proteome</keyword>
<organism evidence="2 3">
    <name type="scientific">Bacillus inaquosorum KCTC 13429</name>
    <dbReference type="NCBI Taxonomy" id="1236548"/>
    <lineage>
        <taxon>Bacteria</taxon>
        <taxon>Bacillati</taxon>
        <taxon>Bacillota</taxon>
        <taxon>Bacilli</taxon>
        <taxon>Bacillales</taxon>
        <taxon>Bacillaceae</taxon>
        <taxon>Bacillus</taxon>
    </lineage>
</organism>
<proteinExistence type="predicted"/>
<accession>A0A9W5LLQ0</accession>
<evidence type="ECO:0000313" key="3">
    <source>
        <dbReference type="Proteomes" id="UP000011182"/>
    </source>
</evidence>
<dbReference type="Proteomes" id="UP000011182">
    <property type="component" value="Unassembled WGS sequence"/>
</dbReference>
<sequence>MKVQFKKRISLLIIMFGIAVSSLGVTQAVHAKANTSDSRVHFTFRWYSPYDYTTARRKQNRSYMYMHLLKKDDGGKFNVWAEADKNVHSGGRDWHNVSGGGTHEGTVHPGHTYLFSNTAVEDYGRNVPVRFGGYSRSNDSFSTDWSPDSVKPKGNYTIY</sequence>